<dbReference type="InterPro" id="IPR029208">
    <property type="entry name" value="COX14"/>
</dbReference>
<dbReference type="EMBL" id="OZ004253">
    <property type="protein sequence ID" value="CAK7891870.1"/>
    <property type="molecule type" value="Genomic_DNA"/>
</dbReference>
<comment type="subcellular location">
    <subcellularLocation>
        <location evidence="1">Membrane</location>
        <topology evidence="1">Single-pass membrane protein</topology>
    </subcellularLocation>
</comment>
<sequence length="69" mass="7703">MAQTPISVRATDVVHRLTVLGLLGFSAVVAGSVCYNVYMNSDYATMNRNKLKFNKSEADEHRAQLNQEK</sequence>
<keyword evidence="4 5" id="KW-0472">Membrane</keyword>
<protein>
    <submittedName>
        <fullName evidence="6">Uncharacterized protein</fullName>
    </submittedName>
</protein>
<keyword evidence="7" id="KW-1185">Reference proteome</keyword>
<evidence type="ECO:0000256" key="3">
    <source>
        <dbReference type="ARBA" id="ARBA00022989"/>
    </source>
</evidence>
<keyword evidence="3 5" id="KW-1133">Transmembrane helix</keyword>
<evidence type="ECO:0000256" key="4">
    <source>
        <dbReference type="ARBA" id="ARBA00023136"/>
    </source>
</evidence>
<evidence type="ECO:0000313" key="7">
    <source>
        <dbReference type="Proteomes" id="UP001497600"/>
    </source>
</evidence>
<evidence type="ECO:0000256" key="2">
    <source>
        <dbReference type="ARBA" id="ARBA00022692"/>
    </source>
</evidence>
<dbReference type="Pfam" id="PF14880">
    <property type="entry name" value="COX14"/>
    <property type="match status" value="1"/>
</dbReference>
<reference evidence="6 7" key="1">
    <citation type="submission" date="2024-01" db="EMBL/GenBank/DDBJ databases">
        <authorList>
            <consortium name="Genoscope - CEA"/>
            <person name="William W."/>
        </authorList>
    </citation>
    <scope>NUCLEOTIDE SEQUENCE [LARGE SCALE GENOMIC DNA]</scope>
    <source>
        <strain evidence="6 7">29B2s-10</strain>
    </source>
</reference>
<gene>
    <name evidence="6" type="ORF">CAAN4_A00452</name>
</gene>
<organism evidence="6 7">
    <name type="scientific">[Candida] anglica</name>
    <dbReference type="NCBI Taxonomy" id="148631"/>
    <lineage>
        <taxon>Eukaryota</taxon>
        <taxon>Fungi</taxon>
        <taxon>Dikarya</taxon>
        <taxon>Ascomycota</taxon>
        <taxon>Saccharomycotina</taxon>
        <taxon>Pichiomycetes</taxon>
        <taxon>Debaryomycetaceae</taxon>
        <taxon>Kurtzmaniella</taxon>
    </lineage>
</organism>
<evidence type="ECO:0000256" key="1">
    <source>
        <dbReference type="ARBA" id="ARBA00004167"/>
    </source>
</evidence>
<evidence type="ECO:0000313" key="6">
    <source>
        <dbReference type="EMBL" id="CAK7891870.1"/>
    </source>
</evidence>
<feature type="transmembrane region" description="Helical" evidence="5">
    <location>
        <begin position="17"/>
        <end position="38"/>
    </location>
</feature>
<proteinExistence type="predicted"/>
<keyword evidence="2 5" id="KW-0812">Transmembrane</keyword>
<accession>A0ABP0E555</accession>
<evidence type="ECO:0000256" key="5">
    <source>
        <dbReference type="SAM" id="Phobius"/>
    </source>
</evidence>
<name>A0ABP0E555_9ASCO</name>
<dbReference type="Proteomes" id="UP001497600">
    <property type="component" value="Chromosome A"/>
</dbReference>